<gene>
    <name evidence="2" type="ORF">EZS28_020991</name>
</gene>
<dbReference type="SUPFAM" id="SSF56672">
    <property type="entry name" value="DNA/RNA polymerases"/>
    <property type="match status" value="1"/>
</dbReference>
<sequence length="470" mass="55169">MIYQQAIEEELKQGIVKKDQERRRVVLQYDIHHSKKKDKRPRKILDCRPINKFLKEDSFKSEDIKTVTQLSLINDWATVINIRNAYNHIQVAKELQQFLAFTINYQTYTYIGMPFGLKTAAFIFLKHLQPAIQIMKEEDLTIRMIEEIRRNMINKLLKWNRKSTRGQIVQTRELAKIIGKLEFLKPQFPRILLLMKLLYKLLSHATRQQGWSGYLKLNPKLRRDRSWSLSLIRKSVPQHFQIIPSQAILTKDASRRGWGATFQIISQSTEIKCGAKWKKKWILKTSNQSELAAVYCALLRFGQQLQEEKIHSIHFKTDNTTTNINIIRKNSSRTLSYLTDQTHQLAECLKIQLKVTYIPGMENQTTDSLSQLNRAGNYYLKMRIAEQVFKTMQFIPTIDLFANRKTKLTKRYCTINLDHLAVARYAFSISWKAEQPVIHPPIPLIGHCLQRIKQEKIAAIMIVPNWEGQY</sequence>
<dbReference type="GO" id="GO:0003676">
    <property type="term" value="F:nucleic acid binding"/>
    <property type="evidence" value="ECO:0007669"/>
    <property type="project" value="InterPro"/>
</dbReference>
<feature type="non-terminal residue" evidence="2">
    <location>
        <position position="470"/>
    </location>
</feature>
<dbReference type="OrthoDB" id="41323at2759"/>
<dbReference type="PANTHER" id="PTHR33050">
    <property type="entry name" value="REVERSE TRANSCRIPTASE DOMAIN-CONTAINING PROTEIN"/>
    <property type="match status" value="1"/>
</dbReference>
<dbReference type="InterPro" id="IPR000477">
    <property type="entry name" value="RT_dom"/>
</dbReference>
<dbReference type="InterPro" id="IPR052055">
    <property type="entry name" value="Hepadnavirus_pol/RT"/>
</dbReference>
<dbReference type="Proteomes" id="UP000324800">
    <property type="component" value="Unassembled WGS sequence"/>
</dbReference>
<dbReference type="InterPro" id="IPR036397">
    <property type="entry name" value="RNaseH_sf"/>
</dbReference>
<evidence type="ECO:0000259" key="1">
    <source>
        <dbReference type="Pfam" id="PF00078"/>
    </source>
</evidence>
<organism evidence="2 3">
    <name type="scientific">Streblomastix strix</name>
    <dbReference type="NCBI Taxonomy" id="222440"/>
    <lineage>
        <taxon>Eukaryota</taxon>
        <taxon>Metamonada</taxon>
        <taxon>Preaxostyla</taxon>
        <taxon>Oxymonadida</taxon>
        <taxon>Streblomastigidae</taxon>
        <taxon>Streblomastix</taxon>
    </lineage>
</organism>
<dbReference type="GO" id="GO:0003964">
    <property type="term" value="F:RNA-directed DNA polymerase activity"/>
    <property type="evidence" value="ECO:0007669"/>
    <property type="project" value="UniProtKB-KW"/>
</dbReference>
<dbReference type="Gene3D" id="3.10.10.10">
    <property type="entry name" value="HIV Type 1 Reverse Transcriptase, subunit A, domain 1"/>
    <property type="match status" value="1"/>
</dbReference>
<protein>
    <submittedName>
        <fullName evidence="2">Putative reverse transcriptase</fullName>
    </submittedName>
</protein>
<evidence type="ECO:0000313" key="2">
    <source>
        <dbReference type="EMBL" id="KAA6383484.1"/>
    </source>
</evidence>
<dbReference type="InterPro" id="IPR043502">
    <property type="entry name" value="DNA/RNA_pol_sf"/>
</dbReference>
<keyword evidence="2" id="KW-0695">RNA-directed DNA polymerase</keyword>
<dbReference type="EMBL" id="SNRW01006223">
    <property type="protein sequence ID" value="KAA6383484.1"/>
    <property type="molecule type" value="Genomic_DNA"/>
</dbReference>
<dbReference type="PANTHER" id="PTHR33050:SF7">
    <property type="entry name" value="RIBONUCLEASE H"/>
    <property type="match status" value="1"/>
</dbReference>
<dbReference type="AlphaFoldDB" id="A0A5J4VLZ4"/>
<evidence type="ECO:0000313" key="3">
    <source>
        <dbReference type="Proteomes" id="UP000324800"/>
    </source>
</evidence>
<name>A0A5J4VLZ4_9EUKA</name>
<keyword evidence="2" id="KW-0548">Nucleotidyltransferase</keyword>
<comment type="caution">
    <text evidence="2">The sequence shown here is derived from an EMBL/GenBank/DDBJ whole genome shotgun (WGS) entry which is preliminary data.</text>
</comment>
<dbReference type="CDD" id="cd09275">
    <property type="entry name" value="RNase_HI_RT_DIRS1"/>
    <property type="match status" value="1"/>
</dbReference>
<dbReference type="Pfam" id="PF00078">
    <property type="entry name" value="RVT_1"/>
    <property type="match status" value="1"/>
</dbReference>
<proteinExistence type="predicted"/>
<dbReference type="Gene3D" id="3.30.420.10">
    <property type="entry name" value="Ribonuclease H-like superfamily/Ribonuclease H"/>
    <property type="match status" value="1"/>
</dbReference>
<accession>A0A5J4VLZ4</accession>
<feature type="domain" description="Reverse transcriptase" evidence="1">
    <location>
        <begin position="35"/>
        <end position="138"/>
    </location>
</feature>
<reference evidence="2 3" key="1">
    <citation type="submission" date="2019-03" db="EMBL/GenBank/DDBJ databases">
        <title>Single cell metagenomics reveals metabolic interactions within the superorganism composed of flagellate Streblomastix strix and complex community of Bacteroidetes bacteria on its surface.</title>
        <authorList>
            <person name="Treitli S.C."/>
            <person name="Kolisko M."/>
            <person name="Husnik F."/>
            <person name="Keeling P."/>
            <person name="Hampl V."/>
        </authorList>
    </citation>
    <scope>NUCLEOTIDE SEQUENCE [LARGE SCALE GENOMIC DNA]</scope>
    <source>
        <strain evidence="2">ST1C</strain>
    </source>
</reference>
<keyword evidence="2" id="KW-0808">Transferase</keyword>